<evidence type="ECO:0000256" key="9">
    <source>
        <dbReference type="PIRSR" id="PIRSR001589-1"/>
    </source>
</evidence>
<sequence length="655" mass="76155">MFMCGIAGYCHFNKALLDPHILLKMKNALSVRGPDDSGVYQDDSVGLVHTRLSIIDIQSGPQPITNEDESICVILNGEIYNFQELREDLWNKGHTFRTLTDTEVLVHGYEEYGISFIEQLNGMFAAAIWDQKKKEFFLFRDRSGIKPLYVSECGGGLIFGSEMKALLQHPDIQIAIQPEAVLSYLSFRYAIGEQTFFQGIQTLPPGVILKIDETGMTKEAYWQYPFPSDGIDRGERYYQKGLFELLQDSVQKQMMSDVPVGAFLSGGVDSTSIVALMSKYANENIHCFSTSFEEEGFSEESYAKLAAEQYNVKLHSHRMSEEEYFQLLPEVVKRRDHPLSIPHEVAFYHMSREAKKHVTVVLCGEGADELFAGYGRVFRSPADWRKVLWLQKNRKLSSILSKVLFEPSFQQQVHQFIHLDGEMEHYKKRYAWFTDSEKEQLLGQHAHSIDSADLHMNQLIAHCFQEMEGASYENKLLYLFQQIHLPNLLDRLDMMTMSHGLEARVPFLDHRIIQFVNDMPFKYKLPYKGLPSRVQAFFQSSLKTSEVQDIPKYMLKKTMEQTVDKRILYRRKMGFPVPVYHWMNKRMEEIEEKLLDQQSFATQLFQKEPLEQFLRHHSNQKNKNGADQKVWMLYNLELWHDHYIKGARLPLQTSH</sequence>
<feature type="site" description="Important for beta-aspartyl-AMP intermediate formation" evidence="11">
    <location>
        <position position="365"/>
    </location>
</feature>
<evidence type="ECO:0000259" key="12">
    <source>
        <dbReference type="PROSITE" id="PS51278"/>
    </source>
</evidence>
<dbReference type="EC" id="6.3.5.4" evidence="3"/>
<feature type="active site" description="For GATase activity" evidence="9">
    <location>
        <position position="4"/>
    </location>
</feature>
<feature type="binding site" evidence="10">
    <location>
        <position position="101"/>
    </location>
    <ligand>
        <name>L-glutamine</name>
        <dbReference type="ChEBI" id="CHEBI:58359"/>
    </ligand>
</feature>
<proteinExistence type="inferred from homology"/>
<organism evidence="13">
    <name type="scientific">Bacillus sp. BS1807G30</name>
    <dbReference type="NCBI Taxonomy" id="3153756"/>
    <lineage>
        <taxon>Bacteria</taxon>
        <taxon>Bacillati</taxon>
        <taxon>Bacillota</taxon>
        <taxon>Bacilli</taxon>
        <taxon>Bacillales</taxon>
        <taxon>Bacillaceae</taxon>
        <taxon>Bacillus</taxon>
    </lineage>
</organism>
<evidence type="ECO:0000256" key="2">
    <source>
        <dbReference type="ARBA" id="ARBA00005752"/>
    </source>
</evidence>
<name>A0AAU7FNZ2_9BACI</name>
<dbReference type="Pfam" id="PF00733">
    <property type="entry name" value="Asn_synthase"/>
    <property type="match status" value="1"/>
</dbReference>
<evidence type="ECO:0000256" key="1">
    <source>
        <dbReference type="ARBA" id="ARBA00005187"/>
    </source>
</evidence>
<dbReference type="EMBL" id="CP157353">
    <property type="protein sequence ID" value="XBM05749.1"/>
    <property type="molecule type" value="Genomic_DNA"/>
</dbReference>
<comment type="similarity">
    <text evidence="2">Belongs to the asparagine synthetase family.</text>
</comment>
<comment type="catalytic activity">
    <reaction evidence="8">
        <text>L-aspartate + L-glutamine + ATP + H2O = L-asparagine + L-glutamate + AMP + diphosphate + H(+)</text>
        <dbReference type="Rhea" id="RHEA:12228"/>
        <dbReference type="ChEBI" id="CHEBI:15377"/>
        <dbReference type="ChEBI" id="CHEBI:15378"/>
        <dbReference type="ChEBI" id="CHEBI:29985"/>
        <dbReference type="ChEBI" id="CHEBI:29991"/>
        <dbReference type="ChEBI" id="CHEBI:30616"/>
        <dbReference type="ChEBI" id="CHEBI:33019"/>
        <dbReference type="ChEBI" id="CHEBI:58048"/>
        <dbReference type="ChEBI" id="CHEBI:58359"/>
        <dbReference type="ChEBI" id="CHEBI:456215"/>
        <dbReference type="EC" id="6.3.5.4"/>
    </reaction>
</comment>
<dbReference type="SUPFAM" id="SSF52402">
    <property type="entry name" value="Adenine nucleotide alpha hydrolases-like"/>
    <property type="match status" value="1"/>
</dbReference>
<dbReference type="Gene3D" id="3.60.20.10">
    <property type="entry name" value="Glutamine Phosphoribosylpyrophosphate, subunit 1, domain 1"/>
    <property type="match status" value="1"/>
</dbReference>
<evidence type="ECO:0000313" key="13">
    <source>
        <dbReference type="EMBL" id="XBM05749.1"/>
    </source>
</evidence>
<gene>
    <name evidence="13" type="primary">asnB</name>
    <name evidence="13" type="ORF">ABG082_08290</name>
</gene>
<reference evidence="13" key="1">
    <citation type="submission" date="2024-05" db="EMBL/GenBank/DDBJ databases">
        <authorList>
            <person name="Liu Z."/>
        </authorList>
    </citation>
    <scope>NUCLEOTIDE SEQUENCE</scope>
    <source>
        <strain evidence="13">BS1807G30</strain>
    </source>
</reference>
<protein>
    <recommendedName>
        <fullName evidence="3">asparagine synthase (glutamine-hydrolyzing)</fullName>
        <ecNumber evidence="3">6.3.5.4</ecNumber>
    </recommendedName>
</protein>
<dbReference type="PANTHER" id="PTHR43284">
    <property type="entry name" value="ASPARAGINE SYNTHETASE (GLUTAMINE-HYDROLYZING)"/>
    <property type="match status" value="1"/>
</dbReference>
<dbReference type="Pfam" id="PF13537">
    <property type="entry name" value="GATase_7"/>
    <property type="match status" value="1"/>
</dbReference>
<dbReference type="CDD" id="cd00712">
    <property type="entry name" value="AsnB"/>
    <property type="match status" value="1"/>
</dbReference>
<evidence type="ECO:0000256" key="10">
    <source>
        <dbReference type="PIRSR" id="PIRSR001589-2"/>
    </source>
</evidence>
<dbReference type="NCBIfam" id="TIGR01536">
    <property type="entry name" value="asn_synth_AEB"/>
    <property type="match status" value="1"/>
</dbReference>
<keyword evidence="5 10" id="KW-0067">ATP-binding</keyword>
<dbReference type="GO" id="GO:0005524">
    <property type="term" value="F:ATP binding"/>
    <property type="evidence" value="ECO:0007669"/>
    <property type="project" value="UniProtKB-KW"/>
</dbReference>
<keyword evidence="9" id="KW-0028">Amino-acid biosynthesis</keyword>
<keyword evidence="4 10" id="KW-0547">Nucleotide-binding</keyword>
<dbReference type="RefSeq" id="WP_348936751.1">
    <property type="nucleotide sequence ID" value="NZ_CP157353.1"/>
</dbReference>
<evidence type="ECO:0000256" key="5">
    <source>
        <dbReference type="ARBA" id="ARBA00022840"/>
    </source>
</evidence>
<accession>A0AAU7FNZ2</accession>
<dbReference type="PROSITE" id="PS51278">
    <property type="entry name" value="GATASE_TYPE_2"/>
    <property type="match status" value="1"/>
</dbReference>
<evidence type="ECO:0000256" key="7">
    <source>
        <dbReference type="ARBA" id="ARBA00022962"/>
    </source>
</evidence>
<dbReference type="GO" id="GO:0006529">
    <property type="term" value="P:asparagine biosynthetic process"/>
    <property type="evidence" value="ECO:0007669"/>
    <property type="project" value="UniProtKB-KW"/>
</dbReference>
<keyword evidence="13" id="KW-0436">Ligase</keyword>
<dbReference type="InterPro" id="IPR033738">
    <property type="entry name" value="AsnB_N"/>
</dbReference>
<evidence type="ECO:0000256" key="11">
    <source>
        <dbReference type="PIRSR" id="PIRSR001589-3"/>
    </source>
</evidence>
<evidence type="ECO:0000256" key="4">
    <source>
        <dbReference type="ARBA" id="ARBA00022741"/>
    </source>
</evidence>
<keyword evidence="7 9" id="KW-0315">Glutamine amidotransferase</keyword>
<evidence type="ECO:0000256" key="8">
    <source>
        <dbReference type="ARBA" id="ARBA00048741"/>
    </source>
</evidence>
<dbReference type="Gene3D" id="3.40.50.620">
    <property type="entry name" value="HUPs"/>
    <property type="match status" value="1"/>
</dbReference>
<feature type="domain" description="Glutamine amidotransferase type-2" evidence="12">
    <location>
        <begin position="4"/>
        <end position="214"/>
    </location>
</feature>
<dbReference type="InterPro" id="IPR006426">
    <property type="entry name" value="Asn_synth_AEB"/>
</dbReference>
<dbReference type="InterPro" id="IPR017932">
    <property type="entry name" value="GATase_2_dom"/>
</dbReference>
<dbReference type="PIRSF" id="PIRSF001589">
    <property type="entry name" value="Asn_synthetase_glu-h"/>
    <property type="match status" value="1"/>
</dbReference>
<dbReference type="InterPro" id="IPR001962">
    <property type="entry name" value="Asn_synthase"/>
</dbReference>
<dbReference type="GO" id="GO:0005829">
    <property type="term" value="C:cytosol"/>
    <property type="evidence" value="ECO:0007669"/>
    <property type="project" value="TreeGrafter"/>
</dbReference>
<evidence type="ECO:0000256" key="6">
    <source>
        <dbReference type="ARBA" id="ARBA00022888"/>
    </source>
</evidence>
<dbReference type="SUPFAM" id="SSF56235">
    <property type="entry name" value="N-terminal nucleophile aminohydrolases (Ntn hydrolases)"/>
    <property type="match status" value="1"/>
</dbReference>
<dbReference type="AlphaFoldDB" id="A0AAU7FNZ2"/>
<dbReference type="InterPro" id="IPR014729">
    <property type="entry name" value="Rossmann-like_a/b/a_fold"/>
</dbReference>
<dbReference type="GO" id="GO:0004066">
    <property type="term" value="F:asparagine synthase (glutamine-hydrolyzing) activity"/>
    <property type="evidence" value="ECO:0007669"/>
    <property type="project" value="UniProtKB-EC"/>
</dbReference>
<comment type="pathway">
    <text evidence="1">Amino-acid biosynthesis; L-asparagine biosynthesis; L-asparagine from L-aspartate (L-Gln route): step 1/1.</text>
</comment>
<dbReference type="CDD" id="cd01991">
    <property type="entry name" value="Asn_synthase_B_C"/>
    <property type="match status" value="1"/>
</dbReference>
<keyword evidence="6 9" id="KW-0061">Asparagine biosynthesis</keyword>
<dbReference type="InterPro" id="IPR051786">
    <property type="entry name" value="ASN_synthetase/amidase"/>
</dbReference>
<evidence type="ECO:0000256" key="3">
    <source>
        <dbReference type="ARBA" id="ARBA00012737"/>
    </source>
</evidence>
<dbReference type="InterPro" id="IPR029055">
    <property type="entry name" value="Ntn_hydrolases_N"/>
</dbReference>
<dbReference type="PANTHER" id="PTHR43284:SF1">
    <property type="entry name" value="ASPARAGINE SYNTHETASE"/>
    <property type="match status" value="1"/>
</dbReference>